<reference evidence="2 3" key="1">
    <citation type="submission" date="2018-06" db="EMBL/GenBank/DDBJ databases">
        <title>Complete Genomes of Monosporascus.</title>
        <authorList>
            <person name="Robinson A.J."/>
            <person name="Natvig D.O."/>
        </authorList>
    </citation>
    <scope>NUCLEOTIDE SEQUENCE [LARGE SCALE GENOMIC DNA]</scope>
    <source>
        <strain evidence="2 3">CBS 110550</strain>
    </source>
</reference>
<dbReference type="AlphaFoldDB" id="A0A4Q4T2C7"/>
<accession>A0A4Q4T2C7</accession>
<dbReference type="Proteomes" id="UP000293360">
    <property type="component" value="Unassembled WGS sequence"/>
</dbReference>
<evidence type="ECO:0000256" key="1">
    <source>
        <dbReference type="SAM" id="MobiDB-lite"/>
    </source>
</evidence>
<sequence length="137" mass="15092">MPMATPTSTPTATKSISTTLASELKSVMRCYAYAPPSKRSKKPIVPASKRRAPKRRSRANYPAWVAARRALMQVYYLRPAGNAVIECRLVPGNDSYQLWALAKRMFRGKVSAAVTSALGPAQEAVDMATFPLRLDDF</sequence>
<gene>
    <name evidence="2" type="ORF">DL764_007501</name>
</gene>
<feature type="region of interest" description="Disordered" evidence="1">
    <location>
        <begin position="33"/>
        <end position="58"/>
    </location>
</feature>
<comment type="caution">
    <text evidence="2">The sequence shown here is derived from an EMBL/GenBank/DDBJ whole genome shotgun (WGS) entry which is preliminary data.</text>
</comment>
<evidence type="ECO:0000313" key="2">
    <source>
        <dbReference type="EMBL" id="RYO96266.1"/>
    </source>
</evidence>
<dbReference type="EMBL" id="QJNU01000520">
    <property type="protein sequence ID" value="RYO96266.1"/>
    <property type="molecule type" value="Genomic_DNA"/>
</dbReference>
<evidence type="ECO:0000313" key="3">
    <source>
        <dbReference type="Proteomes" id="UP000293360"/>
    </source>
</evidence>
<name>A0A4Q4T2C7_9PEZI</name>
<feature type="compositionally biased region" description="Basic residues" evidence="1">
    <location>
        <begin position="38"/>
        <end position="58"/>
    </location>
</feature>
<organism evidence="2 3">
    <name type="scientific">Monosporascus ibericus</name>
    <dbReference type="NCBI Taxonomy" id="155417"/>
    <lineage>
        <taxon>Eukaryota</taxon>
        <taxon>Fungi</taxon>
        <taxon>Dikarya</taxon>
        <taxon>Ascomycota</taxon>
        <taxon>Pezizomycotina</taxon>
        <taxon>Sordariomycetes</taxon>
        <taxon>Xylariomycetidae</taxon>
        <taxon>Xylariales</taxon>
        <taxon>Xylariales incertae sedis</taxon>
        <taxon>Monosporascus</taxon>
    </lineage>
</organism>
<keyword evidence="3" id="KW-1185">Reference proteome</keyword>
<proteinExistence type="predicted"/>
<protein>
    <submittedName>
        <fullName evidence="2">Uncharacterized protein</fullName>
    </submittedName>
</protein>